<sequence>MDLLRELWDNKELMSALLGSIVGGVVTFFVAMYQARKSLDALRLQGADSRQLAKDEREAAEARQAGLLIMDLLLDHRSGLKESGKDAEWLKEQEPVVDRIRSYVRILPEGESRERLLRLVRNLNRKRVAHYDRAAFRNDLVWMANAALVVIGGHLNGEPVASHPRLDEIESAWNKAAEEHYNWMIEAAENEPLPDDWEDDSTRVSEGPSSSA</sequence>
<keyword evidence="4" id="KW-1185">Reference proteome</keyword>
<name>A0ABU0KPJ0_9ACTN</name>
<keyword evidence="2" id="KW-1133">Transmembrane helix</keyword>
<feature type="compositionally biased region" description="Acidic residues" evidence="1">
    <location>
        <begin position="190"/>
        <end position="199"/>
    </location>
</feature>
<evidence type="ECO:0000256" key="1">
    <source>
        <dbReference type="SAM" id="MobiDB-lite"/>
    </source>
</evidence>
<evidence type="ECO:0000256" key="2">
    <source>
        <dbReference type="SAM" id="Phobius"/>
    </source>
</evidence>
<protein>
    <submittedName>
        <fullName evidence="3">Gas vesicle protein</fullName>
    </submittedName>
</protein>
<feature type="region of interest" description="Disordered" evidence="1">
    <location>
        <begin position="190"/>
        <end position="212"/>
    </location>
</feature>
<keyword evidence="2" id="KW-0472">Membrane</keyword>
<gene>
    <name evidence="3" type="ORF">QO019_006250</name>
</gene>
<proteinExistence type="predicted"/>
<evidence type="ECO:0000313" key="3">
    <source>
        <dbReference type="EMBL" id="MDQ0491353.1"/>
    </source>
</evidence>
<feature type="transmembrane region" description="Helical" evidence="2">
    <location>
        <begin position="13"/>
        <end position="33"/>
    </location>
</feature>
<keyword evidence="2" id="KW-0812">Transmembrane</keyword>
<organism evidence="3 4">
    <name type="scientific">Streptomyces thermodiastaticus</name>
    <dbReference type="NCBI Taxonomy" id="44061"/>
    <lineage>
        <taxon>Bacteria</taxon>
        <taxon>Bacillati</taxon>
        <taxon>Actinomycetota</taxon>
        <taxon>Actinomycetes</taxon>
        <taxon>Kitasatosporales</taxon>
        <taxon>Streptomycetaceae</taxon>
        <taxon>Streptomyces</taxon>
    </lineage>
</organism>
<evidence type="ECO:0000313" key="4">
    <source>
        <dbReference type="Proteomes" id="UP001236795"/>
    </source>
</evidence>
<dbReference type="Proteomes" id="UP001236795">
    <property type="component" value="Unassembled WGS sequence"/>
</dbReference>
<reference evidence="3 4" key="1">
    <citation type="submission" date="2023-07" db="EMBL/GenBank/DDBJ databases">
        <title>Genomic Encyclopedia of Type Strains, Phase IV (KMG-IV): sequencing the most valuable type-strain genomes for metagenomic binning, comparative biology and taxonomic classification.</title>
        <authorList>
            <person name="Goeker M."/>
        </authorList>
    </citation>
    <scope>NUCLEOTIDE SEQUENCE [LARGE SCALE GENOMIC DNA]</scope>
    <source>
        <strain evidence="3 4">DSM 40573</strain>
    </source>
</reference>
<accession>A0ABU0KPJ0</accession>
<dbReference type="EMBL" id="JAUSWC010000032">
    <property type="protein sequence ID" value="MDQ0491353.1"/>
    <property type="molecule type" value="Genomic_DNA"/>
</dbReference>
<comment type="caution">
    <text evidence="3">The sequence shown here is derived from an EMBL/GenBank/DDBJ whole genome shotgun (WGS) entry which is preliminary data.</text>
</comment>
<dbReference type="RefSeq" id="WP_028961344.1">
    <property type="nucleotide sequence ID" value="NZ_JAUSWC010000032.1"/>
</dbReference>